<sequence>MSRPEDADKGETKADKSDAGRAAESPGREAGSSGREEEAARRILHVDMDAFYASIEQRDFPDKYAGEPIAVGGDPPTGVVKAASYEARPYGVRSAQPAVEADRQCPGLIFVPPRMEVYQKESRRIREILHRYTDIIEPLSLDEAYLDVTDPKKGPPSGTLIARRIREEICEETGLTASAGVGPSKFVTKVASDQDKPDGLTVVRPEEQMEFIAGLPIGDFHGIGPVTEEKMQEMGIESGADLQDTPEKTLRRRFGKRGGHFKRLAMGEDDRPVQPDRESKSVGAERTFSGDVADPEEMLSRLEPIAQRVAGRLGSAGPEGIPVRGRTVTLKLKSHDHDVSTRQTTLRRAVRSEEDLMRLAERLLGRPHPPEEPVRLLGLSVSSLTGRKEGGEQLELDFDQA</sequence>
<dbReference type="GO" id="GO:0003887">
    <property type="term" value="F:DNA-directed DNA polymerase activity"/>
    <property type="evidence" value="ECO:0007669"/>
    <property type="project" value="UniProtKB-UniRule"/>
</dbReference>
<comment type="subunit">
    <text evidence="12">Monomer.</text>
</comment>
<keyword evidence="2 12" id="KW-0515">Mutator protein</keyword>
<dbReference type="InterPro" id="IPR043128">
    <property type="entry name" value="Rev_trsase/Diguanyl_cyclase"/>
</dbReference>
<dbReference type="InterPro" id="IPR043502">
    <property type="entry name" value="DNA/RNA_pol_sf"/>
</dbReference>
<evidence type="ECO:0000256" key="10">
    <source>
        <dbReference type="ARBA" id="ARBA00023204"/>
    </source>
</evidence>
<dbReference type="Pfam" id="PF11799">
    <property type="entry name" value="IMS_C"/>
    <property type="match status" value="1"/>
</dbReference>
<dbReference type="FunFam" id="3.30.1490.100:FF:000004">
    <property type="entry name" value="DNA polymerase IV"/>
    <property type="match status" value="1"/>
</dbReference>
<reference evidence="15" key="1">
    <citation type="submission" date="2022-08" db="EMBL/GenBank/DDBJ databases">
        <title>Genomic Encyclopedia of Type Strains, Phase V (KMG-V): Genome sequencing to study the core and pangenomes of soil and plant-associated prokaryotes.</title>
        <authorList>
            <person name="Whitman W."/>
        </authorList>
    </citation>
    <scope>NUCLEOTIDE SEQUENCE</scope>
    <source>
        <strain evidence="15">SP2017</strain>
    </source>
</reference>
<dbReference type="InterPro" id="IPR017961">
    <property type="entry name" value="DNA_pol_Y-fam_little_finger"/>
</dbReference>
<feature type="compositionally biased region" description="Basic and acidic residues" evidence="13">
    <location>
        <begin position="265"/>
        <end position="280"/>
    </location>
</feature>
<feature type="binding site" evidence="12">
    <location>
        <position position="47"/>
    </location>
    <ligand>
        <name>Mg(2+)</name>
        <dbReference type="ChEBI" id="CHEBI:18420"/>
    </ligand>
</feature>
<keyword evidence="6 12" id="KW-0479">Metal-binding</keyword>
<evidence type="ECO:0000256" key="7">
    <source>
        <dbReference type="ARBA" id="ARBA00022763"/>
    </source>
</evidence>
<feature type="site" description="Substrate discrimination" evidence="12">
    <location>
        <position position="52"/>
    </location>
</feature>
<dbReference type="GO" id="GO:0006281">
    <property type="term" value="P:DNA repair"/>
    <property type="evidence" value="ECO:0007669"/>
    <property type="project" value="UniProtKB-UniRule"/>
</dbReference>
<evidence type="ECO:0000313" key="16">
    <source>
        <dbReference type="Proteomes" id="UP001155010"/>
    </source>
</evidence>
<keyword evidence="7 12" id="KW-0227">DNA damage</keyword>
<dbReference type="Pfam" id="PF00817">
    <property type="entry name" value="IMS"/>
    <property type="match status" value="1"/>
</dbReference>
<dbReference type="HAMAP" id="MF_01113">
    <property type="entry name" value="DNApol_IV"/>
    <property type="match status" value="1"/>
</dbReference>
<evidence type="ECO:0000256" key="2">
    <source>
        <dbReference type="ARBA" id="ARBA00022457"/>
    </source>
</evidence>
<feature type="compositionally biased region" description="Basic and acidic residues" evidence="13">
    <location>
        <begin position="1"/>
        <end position="21"/>
    </location>
</feature>
<dbReference type="GO" id="GO:0009432">
    <property type="term" value="P:SOS response"/>
    <property type="evidence" value="ECO:0007669"/>
    <property type="project" value="TreeGrafter"/>
</dbReference>
<dbReference type="SUPFAM" id="SSF100879">
    <property type="entry name" value="Lesion bypass DNA polymerase (Y-family), little finger domain"/>
    <property type="match status" value="1"/>
</dbReference>
<dbReference type="CDD" id="cd03586">
    <property type="entry name" value="PolY_Pol_IV_kappa"/>
    <property type="match status" value="1"/>
</dbReference>
<dbReference type="InterPro" id="IPR024728">
    <property type="entry name" value="PolY_HhH_motif"/>
</dbReference>
<comment type="subcellular location">
    <subcellularLocation>
        <location evidence="12">Cytoplasm</location>
    </subcellularLocation>
</comment>
<comment type="catalytic activity">
    <reaction evidence="11 12">
        <text>DNA(n) + a 2'-deoxyribonucleoside 5'-triphosphate = DNA(n+1) + diphosphate</text>
        <dbReference type="Rhea" id="RHEA:22508"/>
        <dbReference type="Rhea" id="RHEA-COMP:17339"/>
        <dbReference type="Rhea" id="RHEA-COMP:17340"/>
        <dbReference type="ChEBI" id="CHEBI:33019"/>
        <dbReference type="ChEBI" id="CHEBI:61560"/>
        <dbReference type="ChEBI" id="CHEBI:173112"/>
        <dbReference type="EC" id="2.7.7.7"/>
    </reaction>
</comment>
<evidence type="ECO:0000256" key="5">
    <source>
        <dbReference type="ARBA" id="ARBA00022705"/>
    </source>
</evidence>
<keyword evidence="9 12" id="KW-0239">DNA-directed DNA polymerase</keyword>
<keyword evidence="12" id="KW-0963">Cytoplasm</keyword>
<dbReference type="InterPro" id="IPR050116">
    <property type="entry name" value="DNA_polymerase-Y"/>
</dbReference>
<evidence type="ECO:0000256" key="3">
    <source>
        <dbReference type="ARBA" id="ARBA00022679"/>
    </source>
</evidence>
<keyword evidence="8 12" id="KW-0460">Magnesium</keyword>
<evidence type="ECO:0000259" key="14">
    <source>
        <dbReference type="PROSITE" id="PS50173"/>
    </source>
</evidence>
<protein>
    <recommendedName>
        <fullName evidence="12">DNA polymerase IV</fullName>
        <shortName evidence="12">Pol IV</shortName>
        <ecNumber evidence="12">2.7.7.7</ecNumber>
    </recommendedName>
</protein>
<feature type="active site" evidence="12">
    <location>
        <position position="143"/>
    </location>
</feature>
<dbReference type="EC" id="2.7.7.7" evidence="12"/>
<evidence type="ECO:0000313" key="15">
    <source>
        <dbReference type="EMBL" id="MCS3953092.1"/>
    </source>
</evidence>
<dbReference type="InterPro" id="IPR001126">
    <property type="entry name" value="UmuC"/>
</dbReference>
<feature type="compositionally biased region" description="Low complexity" evidence="13">
    <location>
        <begin position="22"/>
        <end position="33"/>
    </location>
</feature>
<dbReference type="NCBIfam" id="NF002677">
    <property type="entry name" value="PRK02406.1"/>
    <property type="match status" value="1"/>
</dbReference>
<dbReference type="PANTHER" id="PTHR11076">
    <property type="entry name" value="DNA REPAIR POLYMERASE UMUC / TRANSFERASE FAMILY MEMBER"/>
    <property type="match status" value="1"/>
</dbReference>
<keyword evidence="4 12" id="KW-0548">Nucleotidyltransferase</keyword>
<dbReference type="GO" id="GO:0042276">
    <property type="term" value="P:error-prone translesion synthesis"/>
    <property type="evidence" value="ECO:0007669"/>
    <property type="project" value="TreeGrafter"/>
</dbReference>
<dbReference type="Pfam" id="PF11798">
    <property type="entry name" value="IMS_HHH"/>
    <property type="match status" value="1"/>
</dbReference>
<gene>
    <name evidence="12" type="primary">dinB</name>
    <name evidence="15" type="ORF">GGP83_003067</name>
</gene>
<dbReference type="EMBL" id="JANUBB010000016">
    <property type="protein sequence ID" value="MCS3953092.1"/>
    <property type="molecule type" value="Genomic_DNA"/>
</dbReference>
<dbReference type="GO" id="GO:0000287">
    <property type="term" value="F:magnesium ion binding"/>
    <property type="evidence" value="ECO:0007669"/>
    <property type="project" value="UniProtKB-UniRule"/>
</dbReference>
<dbReference type="InterPro" id="IPR036775">
    <property type="entry name" value="DNA_pol_Y-fam_lit_finger_sf"/>
</dbReference>
<name>A0A9X2ZTY5_9BACT</name>
<dbReference type="PANTHER" id="PTHR11076:SF33">
    <property type="entry name" value="DNA POLYMERASE KAPPA"/>
    <property type="match status" value="1"/>
</dbReference>
<dbReference type="InterPro" id="IPR022880">
    <property type="entry name" value="DNApol_IV"/>
</dbReference>
<evidence type="ECO:0000256" key="8">
    <source>
        <dbReference type="ARBA" id="ARBA00022842"/>
    </source>
</evidence>
<feature type="region of interest" description="Disordered" evidence="13">
    <location>
        <begin position="1"/>
        <end position="40"/>
    </location>
</feature>
<accession>A0A9X2ZTY5</accession>
<evidence type="ECO:0000256" key="1">
    <source>
        <dbReference type="ARBA" id="ARBA00010945"/>
    </source>
</evidence>
<dbReference type="RefSeq" id="WP_259082438.1">
    <property type="nucleotide sequence ID" value="NZ_JANUBB010000016.1"/>
</dbReference>
<dbReference type="AlphaFoldDB" id="A0A9X2ZTY5"/>
<evidence type="ECO:0000256" key="12">
    <source>
        <dbReference type="HAMAP-Rule" id="MF_01113"/>
    </source>
</evidence>
<dbReference type="SUPFAM" id="SSF56672">
    <property type="entry name" value="DNA/RNA polymerases"/>
    <property type="match status" value="1"/>
</dbReference>
<comment type="function">
    <text evidence="12">Poorly processive, error-prone DNA polymerase involved in untargeted mutagenesis. Copies undamaged DNA at stalled replication forks, which arise in vivo from mismatched or misaligned primer ends. These misaligned primers can be extended by PolIV. Exhibits no 3'-5' exonuclease (proofreading) activity. May be involved in translesional synthesis, in conjunction with the beta clamp from PolIII.</text>
</comment>
<dbReference type="GO" id="GO:0005829">
    <property type="term" value="C:cytosol"/>
    <property type="evidence" value="ECO:0007669"/>
    <property type="project" value="TreeGrafter"/>
</dbReference>
<dbReference type="Gene3D" id="3.30.1490.100">
    <property type="entry name" value="DNA polymerase, Y-family, little finger domain"/>
    <property type="match status" value="1"/>
</dbReference>
<dbReference type="Gene3D" id="1.10.150.20">
    <property type="entry name" value="5' to 3' exonuclease, C-terminal subdomain"/>
    <property type="match status" value="1"/>
</dbReference>
<keyword evidence="3 12" id="KW-0808">Transferase</keyword>
<dbReference type="GO" id="GO:0003684">
    <property type="term" value="F:damaged DNA binding"/>
    <property type="evidence" value="ECO:0007669"/>
    <property type="project" value="InterPro"/>
</dbReference>
<organism evidence="15 16">
    <name type="scientific">Salinibacter ruber</name>
    <dbReference type="NCBI Taxonomy" id="146919"/>
    <lineage>
        <taxon>Bacteria</taxon>
        <taxon>Pseudomonadati</taxon>
        <taxon>Rhodothermota</taxon>
        <taxon>Rhodothermia</taxon>
        <taxon>Rhodothermales</taxon>
        <taxon>Salinibacteraceae</taxon>
        <taxon>Salinibacter</taxon>
    </lineage>
</organism>
<keyword evidence="12" id="KW-0238">DNA-binding</keyword>
<evidence type="ECO:0000256" key="4">
    <source>
        <dbReference type="ARBA" id="ARBA00022695"/>
    </source>
</evidence>
<dbReference type="GO" id="GO:0006261">
    <property type="term" value="P:DNA-templated DNA replication"/>
    <property type="evidence" value="ECO:0007669"/>
    <property type="project" value="UniProtKB-UniRule"/>
</dbReference>
<evidence type="ECO:0000256" key="9">
    <source>
        <dbReference type="ARBA" id="ARBA00022932"/>
    </source>
</evidence>
<feature type="domain" description="UmuC" evidence="14">
    <location>
        <begin position="43"/>
        <end position="224"/>
    </location>
</feature>
<dbReference type="PROSITE" id="PS50173">
    <property type="entry name" value="UMUC"/>
    <property type="match status" value="1"/>
</dbReference>
<evidence type="ECO:0000256" key="11">
    <source>
        <dbReference type="ARBA" id="ARBA00049244"/>
    </source>
</evidence>
<comment type="caution">
    <text evidence="15">The sequence shown here is derived from an EMBL/GenBank/DDBJ whole genome shotgun (WGS) entry which is preliminary data.</text>
</comment>
<dbReference type="Proteomes" id="UP001155010">
    <property type="component" value="Unassembled WGS sequence"/>
</dbReference>
<dbReference type="Gene3D" id="3.40.1170.60">
    <property type="match status" value="1"/>
</dbReference>
<keyword evidence="10 12" id="KW-0234">DNA repair</keyword>
<keyword evidence="5 12" id="KW-0235">DNA replication</keyword>
<comment type="cofactor">
    <cofactor evidence="12">
        <name>Mg(2+)</name>
        <dbReference type="ChEBI" id="CHEBI:18420"/>
    </cofactor>
    <text evidence="12">Binds 2 magnesium ions per subunit.</text>
</comment>
<feature type="region of interest" description="Disordered" evidence="13">
    <location>
        <begin position="255"/>
        <end position="286"/>
    </location>
</feature>
<evidence type="ECO:0000256" key="13">
    <source>
        <dbReference type="SAM" id="MobiDB-lite"/>
    </source>
</evidence>
<dbReference type="Gene3D" id="3.30.70.270">
    <property type="match status" value="1"/>
</dbReference>
<feature type="binding site" evidence="12">
    <location>
        <position position="142"/>
    </location>
    <ligand>
        <name>Mg(2+)</name>
        <dbReference type="ChEBI" id="CHEBI:18420"/>
    </ligand>
</feature>
<proteinExistence type="inferred from homology"/>
<comment type="similarity">
    <text evidence="1 12">Belongs to the DNA polymerase type-Y family.</text>
</comment>
<evidence type="ECO:0000256" key="6">
    <source>
        <dbReference type="ARBA" id="ARBA00022723"/>
    </source>
</evidence>